<evidence type="ECO:0000313" key="2">
    <source>
        <dbReference type="Proteomes" id="UP001162501"/>
    </source>
</evidence>
<reference evidence="1" key="2">
    <citation type="submission" date="2025-03" db="EMBL/GenBank/DDBJ databases">
        <authorList>
            <consortium name="ELIXIR-Norway"/>
            <consortium name="Elixir Norway"/>
        </authorList>
    </citation>
    <scope>NUCLEOTIDE SEQUENCE</scope>
</reference>
<gene>
    <name evidence="1" type="ORF">MRATA1EN22A_LOCUS7032</name>
</gene>
<accession>A0AC59YK57</accession>
<name>A0AC59YK57_RANTA</name>
<dbReference type="EMBL" id="OX596100">
    <property type="protein sequence ID" value="CAM9756777.1"/>
    <property type="molecule type" value="Genomic_DNA"/>
</dbReference>
<protein>
    <submittedName>
        <fullName evidence="1">Uncharacterized protein</fullName>
    </submittedName>
</protein>
<reference evidence="1" key="1">
    <citation type="submission" date="2023-05" db="EMBL/GenBank/DDBJ databases">
        <authorList>
            <consortium name="ELIXIR-Norway"/>
        </authorList>
    </citation>
    <scope>NUCLEOTIDE SEQUENCE</scope>
</reference>
<dbReference type="Proteomes" id="UP001162501">
    <property type="component" value="Chromosome 16"/>
</dbReference>
<organism evidence="1 2">
    <name type="scientific">Rangifer tarandus platyrhynchus</name>
    <name type="common">Svalbard reindeer</name>
    <dbReference type="NCBI Taxonomy" id="3082113"/>
    <lineage>
        <taxon>Eukaryota</taxon>
        <taxon>Metazoa</taxon>
        <taxon>Chordata</taxon>
        <taxon>Craniata</taxon>
        <taxon>Vertebrata</taxon>
        <taxon>Euteleostomi</taxon>
        <taxon>Mammalia</taxon>
        <taxon>Eutheria</taxon>
        <taxon>Laurasiatheria</taxon>
        <taxon>Artiodactyla</taxon>
        <taxon>Ruminantia</taxon>
        <taxon>Pecora</taxon>
        <taxon>Cervidae</taxon>
        <taxon>Odocoileinae</taxon>
        <taxon>Rangifer</taxon>
    </lineage>
</organism>
<sequence length="375" mass="41663">MLQNCCVLRKTWQSLGQAHTPLADVVLRTISAIEDRSQDDLVSVVRSQYRSLLGHHFGWKDEGLAQALRSLRRGLEHYPSLLPPPTYKSLVQSLYKAVFTEYLQALVTHLKRLKPRKWEDHRGQVETDFRELHEAFGRQEGLGDGAPGREAVMEVFQLSGKQGNPCLDEWLDSFRDRSPDYVGRESKAREGKDLPRVPCRPVQPPHWSLCLLTLRSTQLDPRSGPVQIPSRCPGLPAHRAGPRILGSGAAALAPGASSRLSQRDRGCEGCGAFSRDAGARHHCLGREPSCLFPGKRLHGRGPASWRRTSLMSGGPDRRLSPSSRRPVARWPPQVEVEVSTHFREPLPLGLWTSCGSGTQLRRRMCVPPAASQAAV</sequence>
<proteinExistence type="predicted"/>
<evidence type="ECO:0000313" key="1">
    <source>
        <dbReference type="EMBL" id="CAM9756777.1"/>
    </source>
</evidence>